<dbReference type="InterPro" id="IPR014001">
    <property type="entry name" value="Helicase_ATP-bd"/>
</dbReference>
<dbReference type="PROSITE" id="PS51192">
    <property type="entry name" value="HELICASE_ATP_BIND_1"/>
    <property type="match status" value="1"/>
</dbReference>
<evidence type="ECO:0000256" key="5">
    <source>
        <dbReference type="ARBA" id="ARBA00022840"/>
    </source>
</evidence>
<dbReference type="GO" id="GO:0042393">
    <property type="term" value="F:histone binding"/>
    <property type="evidence" value="ECO:0007669"/>
    <property type="project" value="TreeGrafter"/>
</dbReference>
<evidence type="ECO:0000256" key="3">
    <source>
        <dbReference type="ARBA" id="ARBA00022741"/>
    </source>
</evidence>
<dbReference type="PANTHER" id="PTHR45623:SF17">
    <property type="entry name" value="CHROMODOMAIN-HELICASE-DNA-BINDING PROTEIN 3-RELATED"/>
    <property type="match status" value="1"/>
</dbReference>
<dbReference type="InterPro" id="IPR001650">
    <property type="entry name" value="Helicase_C-like"/>
</dbReference>
<feature type="region of interest" description="Disordered" evidence="7">
    <location>
        <begin position="2172"/>
        <end position="2195"/>
    </location>
</feature>
<comment type="caution">
    <text evidence="10">The sequence shown here is derived from an EMBL/GenBank/DDBJ whole genome shotgun (WGS) entry which is preliminary data.</text>
</comment>
<dbReference type="SMART" id="SM00490">
    <property type="entry name" value="HELICc"/>
    <property type="match status" value="1"/>
</dbReference>
<gene>
    <name evidence="10" type="ORF">CDAUBV1_LOCUS10052</name>
</gene>
<dbReference type="InterPro" id="IPR000953">
    <property type="entry name" value="Chromo/chromo_shadow_dom"/>
</dbReference>
<feature type="compositionally biased region" description="Polar residues" evidence="7">
    <location>
        <begin position="132"/>
        <end position="145"/>
    </location>
</feature>
<keyword evidence="5" id="KW-0067">ATP-binding</keyword>
<feature type="compositionally biased region" description="Polar residues" evidence="7">
    <location>
        <begin position="485"/>
        <end position="497"/>
    </location>
</feature>
<keyword evidence="6" id="KW-0539">Nucleus</keyword>
<keyword evidence="3" id="KW-0547">Nucleotide-binding</keyword>
<feature type="region of interest" description="Disordered" evidence="7">
    <location>
        <begin position="1627"/>
        <end position="1654"/>
    </location>
</feature>
<dbReference type="PROSITE" id="PS00690">
    <property type="entry name" value="DEAH_ATP_HELICASE"/>
    <property type="match status" value="1"/>
</dbReference>
<feature type="region of interest" description="Disordered" evidence="7">
    <location>
        <begin position="1"/>
        <end position="37"/>
    </location>
</feature>
<dbReference type="InterPro" id="IPR012957">
    <property type="entry name" value="CHD_C2"/>
</dbReference>
<dbReference type="GO" id="GO:0000785">
    <property type="term" value="C:chromatin"/>
    <property type="evidence" value="ECO:0007669"/>
    <property type="project" value="TreeGrafter"/>
</dbReference>
<dbReference type="InterPro" id="IPR002464">
    <property type="entry name" value="DNA/RNA_helicase_DEAH_CS"/>
</dbReference>
<feature type="compositionally biased region" description="Basic and acidic residues" evidence="7">
    <location>
        <begin position="1195"/>
        <end position="1214"/>
    </location>
</feature>
<accession>A0AAV2THM4</accession>
<keyword evidence="4" id="KW-0378">Hydrolase</keyword>
<evidence type="ECO:0000256" key="4">
    <source>
        <dbReference type="ARBA" id="ARBA00022801"/>
    </source>
</evidence>
<dbReference type="GO" id="GO:0005524">
    <property type="term" value="F:ATP binding"/>
    <property type="evidence" value="ECO:0007669"/>
    <property type="project" value="UniProtKB-KW"/>
</dbReference>
<dbReference type="Pfam" id="PF00176">
    <property type="entry name" value="SNF2-rel_dom"/>
    <property type="match status" value="1"/>
</dbReference>
<dbReference type="GO" id="GO:0016887">
    <property type="term" value="F:ATP hydrolysis activity"/>
    <property type="evidence" value="ECO:0007669"/>
    <property type="project" value="TreeGrafter"/>
</dbReference>
<dbReference type="InterPro" id="IPR027417">
    <property type="entry name" value="P-loop_NTPase"/>
</dbReference>
<keyword evidence="2" id="KW-0677">Repeat</keyword>
<dbReference type="InterPro" id="IPR049730">
    <property type="entry name" value="SNF2/RAD54-like_C"/>
</dbReference>
<dbReference type="GO" id="GO:0005634">
    <property type="term" value="C:nucleus"/>
    <property type="evidence" value="ECO:0007669"/>
    <property type="project" value="UniProtKB-SubCell"/>
</dbReference>
<feature type="region of interest" description="Disordered" evidence="7">
    <location>
        <begin position="468"/>
        <end position="515"/>
    </location>
</feature>
<feature type="compositionally biased region" description="Basic residues" evidence="7">
    <location>
        <begin position="1507"/>
        <end position="1527"/>
    </location>
</feature>
<dbReference type="SMART" id="SM00298">
    <property type="entry name" value="CHROMO"/>
    <property type="match status" value="2"/>
</dbReference>
<evidence type="ECO:0000259" key="9">
    <source>
        <dbReference type="PROSITE" id="PS51194"/>
    </source>
</evidence>
<proteinExistence type="predicted"/>
<dbReference type="InterPro" id="IPR038718">
    <property type="entry name" value="SNF2-like_sf"/>
</dbReference>
<dbReference type="Pfam" id="PF06461">
    <property type="entry name" value="CHDII_SANT-like"/>
    <property type="match status" value="1"/>
</dbReference>
<dbReference type="SUPFAM" id="SSF52540">
    <property type="entry name" value="P-loop containing nucleoside triphosphate hydrolases"/>
    <property type="match status" value="2"/>
</dbReference>
<dbReference type="CDD" id="cd18793">
    <property type="entry name" value="SF2_C_SNF"/>
    <property type="match status" value="1"/>
</dbReference>
<evidence type="ECO:0000256" key="1">
    <source>
        <dbReference type="ARBA" id="ARBA00004123"/>
    </source>
</evidence>
<dbReference type="Proteomes" id="UP001497525">
    <property type="component" value="Unassembled WGS sequence"/>
</dbReference>
<feature type="region of interest" description="Disordered" evidence="7">
    <location>
        <begin position="1462"/>
        <end position="1598"/>
    </location>
</feature>
<organism evidence="10 11">
    <name type="scientific">Calicophoron daubneyi</name>
    <name type="common">Rumen fluke</name>
    <name type="synonym">Paramphistomum daubneyi</name>
    <dbReference type="NCBI Taxonomy" id="300641"/>
    <lineage>
        <taxon>Eukaryota</taxon>
        <taxon>Metazoa</taxon>
        <taxon>Spiralia</taxon>
        <taxon>Lophotrochozoa</taxon>
        <taxon>Platyhelminthes</taxon>
        <taxon>Trematoda</taxon>
        <taxon>Digenea</taxon>
        <taxon>Plagiorchiida</taxon>
        <taxon>Pronocephalata</taxon>
        <taxon>Paramphistomoidea</taxon>
        <taxon>Paramphistomidae</taxon>
        <taxon>Calicophoron</taxon>
    </lineage>
</organism>
<evidence type="ECO:0000256" key="7">
    <source>
        <dbReference type="SAM" id="MobiDB-lite"/>
    </source>
</evidence>
<feature type="region of interest" description="Disordered" evidence="7">
    <location>
        <begin position="206"/>
        <end position="319"/>
    </location>
</feature>
<feature type="compositionally biased region" description="Acidic residues" evidence="7">
    <location>
        <begin position="2185"/>
        <end position="2195"/>
    </location>
</feature>
<dbReference type="InterPro" id="IPR016197">
    <property type="entry name" value="Chromo-like_dom_sf"/>
</dbReference>
<dbReference type="Pfam" id="PF08074">
    <property type="entry name" value="CHDCT2"/>
    <property type="match status" value="1"/>
</dbReference>
<evidence type="ECO:0000259" key="8">
    <source>
        <dbReference type="PROSITE" id="PS51192"/>
    </source>
</evidence>
<dbReference type="InterPro" id="IPR000330">
    <property type="entry name" value="SNF2_N"/>
</dbReference>
<feature type="compositionally biased region" description="Basic and acidic residues" evidence="7">
    <location>
        <begin position="297"/>
        <end position="313"/>
    </location>
</feature>
<protein>
    <submittedName>
        <fullName evidence="10">Uncharacterized protein</fullName>
    </submittedName>
</protein>
<dbReference type="Gene3D" id="1.10.10.60">
    <property type="entry name" value="Homeodomain-like"/>
    <property type="match status" value="1"/>
</dbReference>
<feature type="compositionally biased region" description="Polar residues" evidence="7">
    <location>
        <begin position="504"/>
        <end position="515"/>
    </location>
</feature>
<sequence>MSFEATAINADTPDASFTERPSNKKSNTSDSVGKSKGEAKLTCMEVIGCVDTAKLGVEDLPKSETEDLLEIPSDEGIVAQTFNHAELSVSEAKGTLEKMQVCEDVPGISLQGNPLKSEKLGETNDGVLPGTEQRSNFGTSGNISDSKGVANKEPTDGVNASVGDLEPASSIQGNTMDIEQSAVSPNFQAGDKTCQPLVICVSGNDDSSLDSSTLASASTRSEPQEVQLIPKDDTIEFSSVRAPNTRPNPSQKEQNHSTVLENESQQRPRRSGRLKGSLSVSIVDDKASSDASGADPSYEKANLDEDPENECRRSLRKRRRSAKAQAAVQDEYELDELLSDKVTLKPYGPAKNWSTGEYLTDDWVSVEKIIANRKLDPRKLVKSVSESIDSYAPAQKRMVEREYFVKFHDQSYWYCAWMSGAILSTMHPGLLRHYFRQLPSSNGESPLKTVHSEDNSVDPEAIETVESVDSANKGQEEKQGDPVQMVSTSSASKTNTVELPAPSPSETVASDVTPTSIPIIVSHNSEEETDREDDCNAWENDTCDDISHWVTPKSECMGARRRYLLKWGVESYTLVPARVLSVGEPFVPDSFEDSSRRLKGRKGGRCRKTNLIRYREVLVMWLHMPYNQATWETVEADMDNLERAVNLSRTSQRPVLRPLDPCGRRLLPFMVRKQIIRLMEKYLSRIAVMLCDAYGNQAVLKRGYLRSLENDSWKQKWMGEQPTYLSPVHHSTLHPYQMEGVRWLWHAYHNRVNAVLADEMGLGKTVQVIALLYSLWKEDKDYGPFLIAAPLSTLLNWEREFEVWAPELHVIVYTGDKNTRSVIQDYEFHIPNFGELAAFHVLITSHELACIDRPVLQQFEWSVLVVDEAHRLKNKQSRLFKETSQYRAGFKMLLTGTPLQNNLEELFHLLNFVEPKTFADFKELSKEWAVMPKEQRIVHLHDQLKHHLLRRMKADVVRDLPKKTEIMVMVDMTILQRRLYKLILTKNYEELRCGSLMNSLVHLQKVCDHPYLMPAGEAIAPRVDPDNEDSAYEPKALVQVSGKMVVLMDLLEGLRTGGHRVLIYSRMTTMLDILEEVLINVNWSYERIDGRVRGPMRQIAIDRFNSPNAEAFIFLLTTRAGGEGINLASADTVVLYDSDWNPHCDLQALSRAHRIGQSRHVVIYRFVTRHSMEERVTRVARRKLALTHLVVDQQQQREQERRLAKEQKLAREQQEQQQSDGISAQTTEEHSEGEEPNSVVTKSTESDKKDSGSGLKVSKSISTGDLNDLAKTTAPNRLSRTEMDELLRAGVEALFAVDDPLDQDNLFSAARTTDLPDDSERIVYDAQAIARLLDRSHLEADQEDDVNSAAEEYLSTFRVAHFDTMVTEPQPTEPPKKDGHQDGETTSDSNQEQAHTEQPVDAVGAENAGTEDQPVEEIGFADFWDRLLRERHARLVSAELEAVNKMSRRTYRSSYRFANDVDFDTSSHLDDDEEEQQDQNKEEITESISGGEEDTATGKQMRPVSLRAHRRRSKRGGFRRGRPRLAGRRVEGRRRSPRPAVDEQGDADDGNVSTSSSTLPRRRRRKKFGPIDDDPKDADYRPEADSSEDNPNSSDDPELVIEPEVQELNPIDIDGWRLRNLRAAVTRPGRVKDSGTTSKQLEDGVSSDQNPNDPALGYVTDAWYPEPSVCEAWWKEVKKLGPMVRRIRGELFIYDFGPADRQLFANSVMRYGLPPPGIVPPQEWLPPSLYFKHPLNVFAYTELFMRHLYEDPNGMDELEENWSDGLPKEELSVPAILSRVAMMALIRRKILQFEDVNGVHSKSYEALSTHFRFSIHEGGLTLLRQTWSVEWKRINNLTDKIPETHTPTQRHQAAIRYLQYTWHSRHDYWLLAAIHVHGYFQWGEILSDPRFALLSKGLDGLLEDKKKKQGASTNERHNQNLQSHFDSIESQAFLLNRLRLLEQALLVEEALRQVARAALAGNSAVGEEPPPSRVENLAACLSNKLAAAGVRKRIALPRDPRAREATRTAVIALQNLLEDIYADLPGLPATVIAAEPEVHSRTGPATEVSSATATAPVVSTATSSSSSTTTNITDSLNAVAPPSNVVPNSLSGDTAVCSSSSSVSDGSEEVVICDSPDANTIDISASLDTTLTGTNASSSATTATENVLTPKVNTSPMSVDDSTVRIACSKRTRTSTPDSVPVIEISDEESEKEDV</sequence>
<name>A0AAV2THM4_CALDB</name>
<dbReference type="Gene3D" id="3.40.50.10810">
    <property type="entry name" value="Tandem AAA-ATPase domain"/>
    <property type="match status" value="1"/>
</dbReference>
<feature type="compositionally biased region" description="Polar residues" evidence="7">
    <location>
        <begin position="241"/>
        <end position="265"/>
    </location>
</feature>
<feature type="compositionally biased region" description="Polar residues" evidence="7">
    <location>
        <begin position="1384"/>
        <end position="1393"/>
    </location>
</feature>
<evidence type="ECO:0000256" key="2">
    <source>
        <dbReference type="ARBA" id="ARBA00022737"/>
    </source>
</evidence>
<dbReference type="SMART" id="SM01146">
    <property type="entry name" value="DUF1086"/>
    <property type="match status" value="1"/>
</dbReference>
<feature type="region of interest" description="Disordered" evidence="7">
    <location>
        <begin position="1364"/>
        <end position="1416"/>
    </location>
</feature>
<evidence type="ECO:0000256" key="6">
    <source>
        <dbReference type="ARBA" id="ARBA00023242"/>
    </source>
</evidence>
<dbReference type="Pfam" id="PF00271">
    <property type="entry name" value="Helicase_C"/>
    <property type="match status" value="1"/>
</dbReference>
<dbReference type="GO" id="GO:0003682">
    <property type="term" value="F:chromatin binding"/>
    <property type="evidence" value="ECO:0007669"/>
    <property type="project" value="TreeGrafter"/>
</dbReference>
<reference evidence="10" key="1">
    <citation type="submission" date="2024-06" db="EMBL/GenBank/DDBJ databases">
        <authorList>
            <person name="Liu X."/>
            <person name="Lenzi L."/>
            <person name="Haldenby T S."/>
            <person name="Uol C."/>
        </authorList>
    </citation>
    <scope>NUCLEOTIDE SEQUENCE</scope>
</reference>
<dbReference type="SUPFAM" id="SSF54160">
    <property type="entry name" value="Chromo domain-like"/>
    <property type="match status" value="1"/>
</dbReference>
<evidence type="ECO:0000313" key="10">
    <source>
        <dbReference type="EMBL" id="CAL5135945.1"/>
    </source>
</evidence>
<feature type="region of interest" description="Disordered" evidence="7">
    <location>
        <begin position="1195"/>
        <end position="1261"/>
    </location>
</feature>
<feature type="compositionally biased region" description="Low complexity" evidence="7">
    <location>
        <begin position="209"/>
        <end position="219"/>
    </location>
</feature>
<dbReference type="Gene3D" id="3.40.50.300">
    <property type="entry name" value="P-loop containing nucleotide triphosphate hydrolases"/>
    <property type="match status" value="1"/>
</dbReference>
<feature type="region of interest" description="Disordered" evidence="7">
    <location>
        <begin position="113"/>
        <end position="165"/>
    </location>
</feature>
<dbReference type="InterPro" id="IPR009462">
    <property type="entry name" value="CHD_II_SANT-like"/>
</dbReference>
<dbReference type="PROSITE" id="PS51194">
    <property type="entry name" value="HELICASE_CTER"/>
    <property type="match status" value="1"/>
</dbReference>
<dbReference type="SMART" id="SM00487">
    <property type="entry name" value="DEXDc"/>
    <property type="match status" value="1"/>
</dbReference>
<feature type="compositionally biased region" description="Basic and acidic residues" evidence="7">
    <location>
        <begin position="1374"/>
        <end position="1383"/>
    </location>
</feature>
<dbReference type="GO" id="GO:0003677">
    <property type="term" value="F:DNA binding"/>
    <property type="evidence" value="ECO:0007669"/>
    <property type="project" value="InterPro"/>
</dbReference>
<dbReference type="GO" id="GO:0140658">
    <property type="term" value="F:ATP-dependent chromatin remodeler activity"/>
    <property type="evidence" value="ECO:0007669"/>
    <property type="project" value="TreeGrafter"/>
</dbReference>
<dbReference type="EMBL" id="CAXLJL010000279">
    <property type="protein sequence ID" value="CAL5135945.1"/>
    <property type="molecule type" value="Genomic_DNA"/>
</dbReference>
<comment type="subcellular location">
    <subcellularLocation>
        <location evidence="1">Nucleus</location>
    </subcellularLocation>
</comment>
<dbReference type="PANTHER" id="PTHR45623">
    <property type="entry name" value="CHROMODOMAIN-HELICASE-DNA-BINDING PROTEIN 3-RELATED-RELATED"/>
    <property type="match status" value="1"/>
</dbReference>
<feature type="domain" description="Helicase ATP-binding" evidence="8">
    <location>
        <begin position="745"/>
        <end position="916"/>
    </location>
</feature>
<feature type="domain" description="Helicase C-terminal" evidence="9">
    <location>
        <begin position="1046"/>
        <end position="1204"/>
    </location>
</feature>
<evidence type="ECO:0000313" key="11">
    <source>
        <dbReference type="Proteomes" id="UP001497525"/>
    </source>
</evidence>